<organism evidence="8 9">
    <name type="scientific">Candidatus Sulfotelmatobacter kueseliae</name>
    <dbReference type="NCBI Taxonomy" id="2042962"/>
    <lineage>
        <taxon>Bacteria</taxon>
        <taxon>Pseudomonadati</taxon>
        <taxon>Acidobacteriota</taxon>
        <taxon>Terriglobia</taxon>
        <taxon>Terriglobales</taxon>
        <taxon>Candidatus Korobacteraceae</taxon>
        <taxon>Candidatus Sulfotelmatobacter</taxon>
    </lineage>
</organism>
<dbReference type="Proteomes" id="UP000238701">
    <property type="component" value="Unassembled WGS sequence"/>
</dbReference>
<dbReference type="GO" id="GO:0120159">
    <property type="term" value="F:rRNA pseudouridine synthase activity"/>
    <property type="evidence" value="ECO:0007669"/>
    <property type="project" value="UniProtKB-ARBA"/>
</dbReference>
<accession>A0A2U3K6L1</accession>
<dbReference type="SMART" id="SM00363">
    <property type="entry name" value="S4"/>
    <property type="match status" value="1"/>
</dbReference>
<dbReference type="NCBIfam" id="TIGR00005">
    <property type="entry name" value="rluA_subfam"/>
    <property type="match status" value="1"/>
</dbReference>
<evidence type="ECO:0000256" key="2">
    <source>
        <dbReference type="ARBA" id="ARBA00023235"/>
    </source>
</evidence>
<sequence length="358" mass="38841">MPLTESGPITISVSNDAAGQRLDQFLVAQLNVSRARVQELIRAEKVLLDGAPAKASVKLRGGESITMLGPAERPPLRAVAEEIPLDILYEDDDLAIINKPAGMMVHAGAGATEDRRNRGTLVNALLHHFASLSAIGGEVRPGIVHRLDKETSGLIVVAKNDEAHRKLAAQFAGREVKKTYIALVCGWVKKDQGTIAASISRDRVHRTRMTTLLAGGREAVSHYRVVRRLDTPFGKFTLIEVKIDTGRTHQIRVHMASVGHPVVGDKLYGAPAELQKSPPFAKSTKDGATAANLRRSNTPPSRKEREKDGATAGTLSLPRNFLHAAELGLAHPRTGKRIALTSRLPEELREFLAAIERP</sequence>
<dbReference type="PANTHER" id="PTHR21600">
    <property type="entry name" value="MITOCHONDRIAL RNA PSEUDOURIDINE SYNTHASE"/>
    <property type="match status" value="1"/>
</dbReference>
<dbReference type="GO" id="GO:0003723">
    <property type="term" value="F:RNA binding"/>
    <property type="evidence" value="ECO:0007669"/>
    <property type="project" value="UniProtKB-KW"/>
</dbReference>
<comment type="similarity">
    <text evidence="1 5">Belongs to the pseudouridine synthase RluA family.</text>
</comment>
<dbReference type="AlphaFoldDB" id="A0A2U3K6L1"/>
<dbReference type="InterPro" id="IPR006145">
    <property type="entry name" value="PsdUridine_synth_RsuA/RluA"/>
</dbReference>
<dbReference type="InterPro" id="IPR002942">
    <property type="entry name" value="S4_RNA-bd"/>
</dbReference>
<proteinExistence type="inferred from homology"/>
<dbReference type="InterPro" id="IPR006224">
    <property type="entry name" value="PsdUridine_synth_RluA-like_CS"/>
</dbReference>
<dbReference type="SUPFAM" id="SSF55174">
    <property type="entry name" value="Alpha-L RNA-binding motif"/>
    <property type="match status" value="1"/>
</dbReference>
<evidence type="ECO:0000313" key="9">
    <source>
        <dbReference type="Proteomes" id="UP000238701"/>
    </source>
</evidence>
<evidence type="ECO:0000256" key="3">
    <source>
        <dbReference type="PIRSR" id="PIRSR606225-1"/>
    </source>
</evidence>
<evidence type="ECO:0000313" key="8">
    <source>
        <dbReference type="EMBL" id="SPF35197.1"/>
    </source>
</evidence>
<dbReference type="PANTHER" id="PTHR21600:SF44">
    <property type="entry name" value="RIBOSOMAL LARGE SUBUNIT PSEUDOURIDINE SYNTHASE D"/>
    <property type="match status" value="1"/>
</dbReference>
<name>A0A2U3K6L1_9BACT</name>
<dbReference type="PROSITE" id="PS50889">
    <property type="entry name" value="S4"/>
    <property type="match status" value="1"/>
</dbReference>
<dbReference type="InterPro" id="IPR050188">
    <property type="entry name" value="RluA_PseudoU_synthase"/>
</dbReference>
<comment type="catalytic activity">
    <reaction evidence="5">
        <text>a uridine in RNA = a pseudouridine in RNA</text>
        <dbReference type="Rhea" id="RHEA:48348"/>
        <dbReference type="Rhea" id="RHEA-COMP:12068"/>
        <dbReference type="Rhea" id="RHEA-COMP:12069"/>
        <dbReference type="ChEBI" id="CHEBI:65314"/>
        <dbReference type="ChEBI" id="CHEBI:65315"/>
    </reaction>
</comment>
<reference evidence="9" key="1">
    <citation type="submission" date="2018-02" db="EMBL/GenBank/DDBJ databases">
        <authorList>
            <person name="Hausmann B."/>
        </authorList>
    </citation>
    <scope>NUCLEOTIDE SEQUENCE [LARGE SCALE GENOMIC DNA]</scope>
    <source>
        <strain evidence="9">Peat soil MAG SbA1</strain>
    </source>
</reference>
<evidence type="ECO:0000256" key="6">
    <source>
        <dbReference type="SAM" id="MobiDB-lite"/>
    </source>
</evidence>
<dbReference type="SUPFAM" id="SSF55120">
    <property type="entry name" value="Pseudouridine synthase"/>
    <property type="match status" value="1"/>
</dbReference>
<evidence type="ECO:0000259" key="7">
    <source>
        <dbReference type="SMART" id="SM00363"/>
    </source>
</evidence>
<evidence type="ECO:0000256" key="4">
    <source>
        <dbReference type="PROSITE-ProRule" id="PRU00182"/>
    </source>
</evidence>
<dbReference type="InterPro" id="IPR006225">
    <property type="entry name" value="PsdUridine_synth_RluC/D"/>
</dbReference>
<feature type="region of interest" description="Disordered" evidence="6">
    <location>
        <begin position="275"/>
        <end position="315"/>
    </location>
</feature>
<dbReference type="Pfam" id="PF00849">
    <property type="entry name" value="PseudoU_synth_2"/>
    <property type="match status" value="1"/>
</dbReference>
<keyword evidence="2 5" id="KW-0413">Isomerase</keyword>
<dbReference type="GO" id="GO:0000455">
    <property type="term" value="P:enzyme-directed rRNA pseudouridine synthesis"/>
    <property type="evidence" value="ECO:0007669"/>
    <property type="project" value="UniProtKB-ARBA"/>
</dbReference>
<evidence type="ECO:0000256" key="5">
    <source>
        <dbReference type="RuleBase" id="RU362028"/>
    </source>
</evidence>
<keyword evidence="4" id="KW-0694">RNA-binding</keyword>
<dbReference type="Pfam" id="PF01479">
    <property type="entry name" value="S4"/>
    <property type="match status" value="1"/>
</dbReference>
<dbReference type="Gene3D" id="3.30.2350.10">
    <property type="entry name" value="Pseudouridine synthase"/>
    <property type="match status" value="1"/>
</dbReference>
<dbReference type="CDD" id="cd02869">
    <property type="entry name" value="PseudoU_synth_RluA_like"/>
    <property type="match status" value="1"/>
</dbReference>
<dbReference type="PROSITE" id="PS01129">
    <property type="entry name" value="PSI_RLU"/>
    <property type="match status" value="1"/>
</dbReference>
<dbReference type="Gene3D" id="3.10.290.10">
    <property type="entry name" value="RNA-binding S4 domain"/>
    <property type="match status" value="1"/>
</dbReference>
<dbReference type="EC" id="5.4.99.-" evidence="5"/>
<protein>
    <recommendedName>
        <fullName evidence="5">Pseudouridine synthase</fullName>
        <ecNumber evidence="5">5.4.99.-</ecNumber>
    </recommendedName>
</protein>
<feature type="active site" evidence="3">
    <location>
        <position position="148"/>
    </location>
</feature>
<comment type="function">
    <text evidence="5">Responsible for synthesis of pseudouridine from uracil.</text>
</comment>
<evidence type="ECO:0000256" key="1">
    <source>
        <dbReference type="ARBA" id="ARBA00010876"/>
    </source>
</evidence>
<dbReference type="InterPro" id="IPR020103">
    <property type="entry name" value="PsdUridine_synth_cat_dom_sf"/>
</dbReference>
<feature type="domain" description="RNA-binding S4" evidence="7">
    <location>
        <begin position="20"/>
        <end position="81"/>
    </location>
</feature>
<dbReference type="InterPro" id="IPR036986">
    <property type="entry name" value="S4_RNA-bd_sf"/>
</dbReference>
<gene>
    <name evidence="8" type="ORF">SBA1_140088</name>
</gene>
<dbReference type="EMBL" id="OMOD01000046">
    <property type="protein sequence ID" value="SPF35197.1"/>
    <property type="molecule type" value="Genomic_DNA"/>
</dbReference>